<dbReference type="FunFam" id="1.10.238.200:FF:000006">
    <property type="entry name" value="Defective in cullin neddylation protein"/>
    <property type="match status" value="1"/>
</dbReference>
<keyword evidence="4" id="KW-1185">Reference proteome</keyword>
<feature type="domain" description="DCUN1" evidence="2">
    <location>
        <begin position="1"/>
        <end position="167"/>
    </location>
</feature>
<gene>
    <name evidence="3" type="ORF">FRX31_002066</name>
</gene>
<evidence type="ECO:0000256" key="1">
    <source>
        <dbReference type="RuleBase" id="RU410713"/>
    </source>
</evidence>
<dbReference type="InterPro" id="IPR005176">
    <property type="entry name" value="PONY_dom"/>
</dbReference>
<dbReference type="GO" id="GO:0031624">
    <property type="term" value="F:ubiquitin conjugating enzyme binding"/>
    <property type="evidence" value="ECO:0007669"/>
    <property type="project" value="TreeGrafter"/>
</dbReference>
<dbReference type="PROSITE" id="PS51229">
    <property type="entry name" value="DCUN1"/>
    <property type="match status" value="1"/>
</dbReference>
<dbReference type="GO" id="GO:0000151">
    <property type="term" value="C:ubiquitin ligase complex"/>
    <property type="evidence" value="ECO:0007669"/>
    <property type="project" value="TreeGrafter"/>
</dbReference>
<dbReference type="Gene3D" id="1.10.238.200">
    <property type="entry name" value="Cullin, PONY binding domain"/>
    <property type="match status" value="1"/>
</dbReference>
<evidence type="ECO:0000259" key="2">
    <source>
        <dbReference type="PROSITE" id="PS51229"/>
    </source>
</evidence>
<dbReference type="PANTHER" id="PTHR12281">
    <property type="entry name" value="RP42 RELATED"/>
    <property type="match status" value="1"/>
</dbReference>
<organism evidence="3 4">
    <name type="scientific">Thalictrum thalictroides</name>
    <name type="common">Rue-anemone</name>
    <name type="synonym">Anemone thalictroides</name>
    <dbReference type="NCBI Taxonomy" id="46969"/>
    <lineage>
        <taxon>Eukaryota</taxon>
        <taxon>Viridiplantae</taxon>
        <taxon>Streptophyta</taxon>
        <taxon>Embryophyta</taxon>
        <taxon>Tracheophyta</taxon>
        <taxon>Spermatophyta</taxon>
        <taxon>Magnoliopsida</taxon>
        <taxon>Ranunculales</taxon>
        <taxon>Ranunculaceae</taxon>
        <taxon>Thalictroideae</taxon>
        <taxon>Thalictrum</taxon>
    </lineage>
</organism>
<dbReference type="EMBL" id="JABWDY010000125">
    <property type="protein sequence ID" value="KAF5208345.1"/>
    <property type="molecule type" value="Genomic_DNA"/>
</dbReference>
<sequence>MNSSSYSTSNFIDIFEIYRRYCDIRSSKKNQNSKEALTQLLKLVELRGQASSLYNDLSKLMSYLDLTVDSGRFACFYDFVFFMCRENGQKNITLEKAIVAWKLVLNGRFRLLNEWCNFVEKHQRHNVSEDTWQQILAFSRCVHEDLEGYDPKGAWPVLIDDFVDYMHRIGISNSCSSRIHNRSSSYEDFEDEACKSDDGFPGLALFSGSKRKSIAELYNSHVANDLLSNSKRCRAVEMADEPLDWESKPSGNITDAPMEIVKHGSPAGSSKNSACAVEGSLLEGFAGLLSTGSCMQFDQKARIIHNVFLPH</sequence>
<protein>
    <recommendedName>
        <fullName evidence="1">Defective in cullin neddylation protein</fullName>
    </recommendedName>
</protein>
<dbReference type="PANTHER" id="PTHR12281:SF31">
    <property type="entry name" value="DCN1-LIKE PROTEIN 3"/>
    <property type="match status" value="1"/>
</dbReference>
<proteinExistence type="predicted"/>
<evidence type="ECO:0000313" key="4">
    <source>
        <dbReference type="Proteomes" id="UP000554482"/>
    </source>
</evidence>
<comment type="function">
    <text evidence="1">Neddylation of cullins play an essential role in the regulation of SCF-type complexes activity.</text>
</comment>
<dbReference type="OrthoDB" id="286637at2759"/>
<dbReference type="GO" id="GO:0045116">
    <property type="term" value="P:protein neddylation"/>
    <property type="evidence" value="ECO:0007669"/>
    <property type="project" value="TreeGrafter"/>
</dbReference>
<dbReference type="Proteomes" id="UP000554482">
    <property type="component" value="Unassembled WGS sequence"/>
</dbReference>
<dbReference type="AlphaFoldDB" id="A0A7J6XGW4"/>
<dbReference type="GO" id="GO:0032182">
    <property type="term" value="F:ubiquitin-like protein binding"/>
    <property type="evidence" value="ECO:0007669"/>
    <property type="project" value="TreeGrafter"/>
</dbReference>
<reference evidence="3 4" key="1">
    <citation type="submission" date="2020-06" db="EMBL/GenBank/DDBJ databases">
        <title>Transcriptomic and genomic resources for Thalictrum thalictroides and T. hernandezii: Facilitating candidate gene discovery in an emerging model plant lineage.</title>
        <authorList>
            <person name="Arias T."/>
            <person name="Riano-Pachon D.M."/>
            <person name="Di Stilio V.S."/>
        </authorList>
    </citation>
    <scope>NUCLEOTIDE SEQUENCE [LARGE SCALE GENOMIC DNA]</scope>
    <source>
        <strain evidence="4">cv. WT478/WT964</strain>
        <tissue evidence="3">Leaves</tissue>
    </source>
</reference>
<dbReference type="InterPro" id="IPR014764">
    <property type="entry name" value="DCN-prot"/>
</dbReference>
<dbReference type="Pfam" id="PF03556">
    <property type="entry name" value="Cullin_binding"/>
    <property type="match status" value="1"/>
</dbReference>
<dbReference type="InterPro" id="IPR042460">
    <property type="entry name" value="DCN1-like_PONY"/>
</dbReference>
<name>A0A7J6XGW4_THATH</name>
<evidence type="ECO:0000313" key="3">
    <source>
        <dbReference type="EMBL" id="KAF5208345.1"/>
    </source>
</evidence>
<accession>A0A7J6XGW4</accession>
<dbReference type="GO" id="GO:0097602">
    <property type="term" value="F:cullin family protein binding"/>
    <property type="evidence" value="ECO:0007669"/>
    <property type="project" value="TreeGrafter"/>
</dbReference>
<comment type="caution">
    <text evidence="3">The sequence shown here is derived from an EMBL/GenBank/DDBJ whole genome shotgun (WGS) entry which is preliminary data.</text>
</comment>